<organism evidence="1 2">
    <name type="scientific">Oerskovia merdavium</name>
    <dbReference type="NCBI Taxonomy" id="2762227"/>
    <lineage>
        <taxon>Bacteria</taxon>
        <taxon>Bacillati</taxon>
        <taxon>Actinomycetota</taxon>
        <taxon>Actinomycetes</taxon>
        <taxon>Micrococcales</taxon>
        <taxon>Cellulomonadaceae</taxon>
        <taxon>Oerskovia</taxon>
    </lineage>
</organism>
<dbReference type="EMBL" id="JACSQF010000020">
    <property type="protein sequence ID" value="MBD7982296.1"/>
    <property type="molecule type" value="Genomic_DNA"/>
</dbReference>
<accession>A0ABR8U2Q5</accession>
<evidence type="ECO:0000313" key="2">
    <source>
        <dbReference type="Proteomes" id="UP000655570"/>
    </source>
</evidence>
<name>A0ABR8U2Q5_9CELL</name>
<reference evidence="1 2" key="1">
    <citation type="submission" date="2020-08" db="EMBL/GenBank/DDBJ databases">
        <title>A Genomic Blueprint of the Chicken Gut Microbiome.</title>
        <authorList>
            <person name="Gilroy R."/>
            <person name="Ravi A."/>
            <person name="Getino M."/>
            <person name="Pursley I."/>
            <person name="Horton D.L."/>
            <person name="Alikhan N.-F."/>
            <person name="Baker D."/>
            <person name="Gharbi K."/>
            <person name="Hall N."/>
            <person name="Watson M."/>
            <person name="Adriaenssens E.M."/>
            <person name="Foster-Nyarko E."/>
            <person name="Jarju S."/>
            <person name="Secka A."/>
            <person name="Antonio M."/>
            <person name="Oren A."/>
            <person name="Chaudhuri R."/>
            <person name="La Ragione R.M."/>
            <person name="Hildebrand F."/>
            <person name="Pallen M.J."/>
        </authorList>
    </citation>
    <scope>NUCLEOTIDE SEQUENCE [LARGE SCALE GENOMIC DNA]</scope>
    <source>
        <strain evidence="1 2">Sa2CUA9</strain>
    </source>
</reference>
<proteinExistence type="predicted"/>
<sequence>MAQSGRYEISPEREDLLTLARTEAATTHVPLGGEVTFKRQSVRPPGLDRILIKDGKEIVGRLYLPTNVLTLKDERNRHSVIRLLENAGHPVLRPNWDAVPEHAAHVEYINGWRCWRVSLGAPWPDQDQSVPDVAVYFADKQVVYSGAAQWDEAIVAVLEWHGLRVDEVVDEIPKGYDAGLAAKIQQSVEQWLWRRQTSLSSFEEEPQWMAAVKLARFAPTGAQKVPAAHRALVPEAVADAVDEWFECNPYDRYTPHRGHLWWAHRAASFTVPQVDLLRRLVPPIDLPDTERLAVRWAERISPDHILTLAAIRLREVEPTWWASLPWRALKLEFASLGSLSLEQAQHTGQPDLVKAIQECLLPVADLPKGMDDLNDAGRLLLASAALAHAGVGRPAVDHETQHICLVCRRQFLRTGHPLVTLLAVRSSQVCCACADAARLYSNDGFGGAVDRPKHHPYRWTPIRKAGVLSALEVLTADGGGPPSQAGLAAKFEWDTEEELIRQVMLRIPLPNLKETSPANPRYSWAEWLERAGVLDGWRPAFGTYTTATDGHPCRSLFERHVDDWLHAHAIAHDIEPQYPYDATLNPNALRADWLIKGTYVEAAGLTARPEYAQKIETKRAIASAHGLDLIVVHPKDLGRLDALFARWLPAAR</sequence>
<dbReference type="RefSeq" id="WP_191805518.1">
    <property type="nucleotide sequence ID" value="NZ_JACSQF010000020.1"/>
</dbReference>
<keyword evidence="2" id="KW-1185">Reference proteome</keyword>
<comment type="caution">
    <text evidence="1">The sequence shown here is derived from an EMBL/GenBank/DDBJ whole genome shotgun (WGS) entry which is preliminary data.</text>
</comment>
<gene>
    <name evidence="1" type="ORF">H9641_16450</name>
</gene>
<evidence type="ECO:0000313" key="1">
    <source>
        <dbReference type="EMBL" id="MBD7982296.1"/>
    </source>
</evidence>
<protein>
    <submittedName>
        <fullName evidence="1">Uncharacterized protein</fullName>
    </submittedName>
</protein>
<dbReference type="Proteomes" id="UP000655570">
    <property type="component" value="Unassembled WGS sequence"/>
</dbReference>